<reference evidence="1" key="1">
    <citation type="submission" date="2021-04" db="EMBL/GenBank/DDBJ databases">
        <title>Draft genome sequence of Xylanibacillus composti strain K13.</title>
        <authorList>
            <person name="Uke A."/>
            <person name="Chhe C."/>
            <person name="Baramee S."/>
            <person name="Kosugi A."/>
        </authorList>
    </citation>
    <scope>NUCLEOTIDE SEQUENCE</scope>
    <source>
        <strain evidence="1">K13</strain>
    </source>
</reference>
<protein>
    <submittedName>
        <fullName evidence="1">Uncharacterized protein</fullName>
    </submittedName>
</protein>
<keyword evidence="2" id="KW-1185">Reference proteome</keyword>
<name>A0A8J4GZ90_9BACL</name>
<accession>A0A8J4GZ90</accession>
<dbReference type="EMBL" id="BOVK01000011">
    <property type="protein sequence ID" value="GIQ67978.1"/>
    <property type="molecule type" value="Genomic_DNA"/>
</dbReference>
<sequence length="308" mass="34049">MSMKPNALLPTILLFFTVLLLTGCTPKGEKLAEELHAAWNNQQAITTHHMSGKAELQLDLPLADAEQQPLTSALLYSLLHSQYAWQGSSDADAARFETTMTITPAALGAAIHIPILIEENTLYFHLPMINKADEYMEIPMGDQFGATAAQMQGVFAEWLAGITSSVDVSWLTEAEAGHPEHRLIHMAISDERLPLVLNAAADQWDRMLSRLTEAELDASLLRDVALGDYLRSASFSKDGHLNVTLDANGHIYAIELFLPFLVDGPSGEAAEQLISFHYTWDRINEEIERLQSKPALTKSLDAIYPLIK</sequence>
<gene>
    <name evidence="1" type="ORF">XYCOK13_08020</name>
</gene>
<dbReference type="AlphaFoldDB" id="A0A8J4GZ90"/>
<organism evidence="1 2">
    <name type="scientific">Xylanibacillus composti</name>
    <dbReference type="NCBI Taxonomy" id="1572762"/>
    <lineage>
        <taxon>Bacteria</taxon>
        <taxon>Bacillati</taxon>
        <taxon>Bacillota</taxon>
        <taxon>Bacilli</taxon>
        <taxon>Bacillales</taxon>
        <taxon>Paenibacillaceae</taxon>
        <taxon>Xylanibacillus</taxon>
    </lineage>
</organism>
<evidence type="ECO:0000313" key="2">
    <source>
        <dbReference type="Proteomes" id="UP000677918"/>
    </source>
</evidence>
<evidence type="ECO:0000313" key="1">
    <source>
        <dbReference type="EMBL" id="GIQ67978.1"/>
    </source>
</evidence>
<comment type="caution">
    <text evidence="1">The sequence shown here is derived from an EMBL/GenBank/DDBJ whole genome shotgun (WGS) entry which is preliminary data.</text>
</comment>
<proteinExistence type="predicted"/>
<dbReference type="RefSeq" id="WP_213410599.1">
    <property type="nucleotide sequence ID" value="NZ_BOVK01000011.1"/>
</dbReference>
<dbReference type="PROSITE" id="PS51257">
    <property type="entry name" value="PROKAR_LIPOPROTEIN"/>
    <property type="match status" value="1"/>
</dbReference>
<dbReference type="Proteomes" id="UP000677918">
    <property type="component" value="Unassembled WGS sequence"/>
</dbReference>